<evidence type="ECO:0000259" key="14">
    <source>
        <dbReference type="PROSITE" id="PS50262"/>
    </source>
</evidence>
<keyword evidence="8 13" id="KW-0472">Membrane</keyword>
<evidence type="ECO:0000313" key="16">
    <source>
        <dbReference type="Proteomes" id="UP000324091"/>
    </source>
</evidence>
<reference evidence="15 16" key="1">
    <citation type="submission" date="2019-04" db="EMBL/GenBank/DDBJ databases">
        <title>Chromosome genome assembly for Takifugu flavidus.</title>
        <authorList>
            <person name="Xiao S."/>
        </authorList>
    </citation>
    <scope>NUCLEOTIDE SEQUENCE [LARGE SCALE GENOMIC DNA]</scope>
    <source>
        <strain evidence="15">HTHZ2018</strain>
        <tissue evidence="15">Muscle</tissue>
    </source>
</reference>
<feature type="domain" description="G-protein coupled receptors family 1 profile" evidence="14">
    <location>
        <begin position="40"/>
        <end position="290"/>
    </location>
</feature>
<keyword evidence="7" id="KW-0297">G-protein coupled receptor</keyword>
<dbReference type="GO" id="GO:0005549">
    <property type="term" value="F:odorant binding"/>
    <property type="evidence" value="ECO:0007669"/>
    <property type="project" value="TreeGrafter"/>
</dbReference>
<keyword evidence="11" id="KW-0325">Glycoprotein</keyword>
<evidence type="ECO:0000256" key="9">
    <source>
        <dbReference type="ARBA" id="ARBA00023157"/>
    </source>
</evidence>
<dbReference type="EMBL" id="RHFK02000006">
    <property type="protein sequence ID" value="TWW74561.1"/>
    <property type="molecule type" value="Genomic_DNA"/>
</dbReference>
<evidence type="ECO:0000256" key="11">
    <source>
        <dbReference type="ARBA" id="ARBA00023180"/>
    </source>
</evidence>
<comment type="caution">
    <text evidence="15">The sequence shown here is derived from an EMBL/GenBank/DDBJ whole genome shotgun (WGS) entry which is preliminary data.</text>
</comment>
<evidence type="ECO:0000256" key="5">
    <source>
        <dbReference type="ARBA" id="ARBA00022725"/>
    </source>
</evidence>
<dbReference type="PANTHER" id="PTHR26451">
    <property type="entry name" value="G_PROTEIN_RECEP_F1_2 DOMAIN-CONTAINING PROTEIN"/>
    <property type="match status" value="1"/>
</dbReference>
<evidence type="ECO:0000256" key="6">
    <source>
        <dbReference type="ARBA" id="ARBA00022989"/>
    </source>
</evidence>
<evidence type="ECO:0000256" key="2">
    <source>
        <dbReference type="ARBA" id="ARBA00022475"/>
    </source>
</evidence>
<gene>
    <name evidence="15" type="ORF">D4764_14G0005640</name>
</gene>
<dbReference type="InterPro" id="IPR000725">
    <property type="entry name" value="Olfact_rcpt"/>
</dbReference>
<dbReference type="SUPFAM" id="SSF81321">
    <property type="entry name" value="Family A G protein-coupled receptor-like"/>
    <property type="match status" value="1"/>
</dbReference>
<keyword evidence="3" id="KW-0716">Sensory transduction</keyword>
<keyword evidence="4 13" id="KW-0812">Transmembrane</keyword>
<dbReference type="GO" id="GO:0005886">
    <property type="term" value="C:plasma membrane"/>
    <property type="evidence" value="ECO:0007669"/>
    <property type="project" value="UniProtKB-SubCell"/>
</dbReference>
<evidence type="ECO:0000256" key="3">
    <source>
        <dbReference type="ARBA" id="ARBA00022606"/>
    </source>
</evidence>
<feature type="transmembrane region" description="Helical" evidence="13">
    <location>
        <begin position="26"/>
        <end position="49"/>
    </location>
</feature>
<evidence type="ECO:0000313" key="15">
    <source>
        <dbReference type="EMBL" id="TWW74561.1"/>
    </source>
</evidence>
<evidence type="ECO:0000256" key="10">
    <source>
        <dbReference type="ARBA" id="ARBA00023170"/>
    </source>
</evidence>
<dbReference type="InterPro" id="IPR017452">
    <property type="entry name" value="GPCR_Rhodpsn_7TM"/>
</dbReference>
<evidence type="ECO:0000256" key="13">
    <source>
        <dbReference type="SAM" id="Phobius"/>
    </source>
</evidence>
<dbReference type="InterPro" id="IPR000276">
    <property type="entry name" value="GPCR_Rhodpsn"/>
</dbReference>
<proteinExistence type="predicted"/>
<dbReference type="FunFam" id="1.20.1070.10:FF:000024">
    <property type="entry name" value="Olfactory receptor"/>
    <property type="match status" value="1"/>
</dbReference>
<organism evidence="15 16">
    <name type="scientific">Takifugu flavidus</name>
    <name type="common">sansaifugu</name>
    <dbReference type="NCBI Taxonomy" id="433684"/>
    <lineage>
        <taxon>Eukaryota</taxon>
        <taxon>Metazoa</taxon>
        <taxon>Chordata</taxon>
        <taxon>Craniata</taxon>
        <taxon>Vertebrata</taxon>
        <taxon>Euteleostomi</taxon>
        <taxon>Actinopterygii</taxon>
        <taxon>Neopterygii</taxon>
        <taxon>Teleostei</taxon>
        <taxon>Neoteleostei</taxon>
        <taxon>Acanthomorphata</taxon>
        <taxon>Eupercaria</taxon>
        <taxon>Tetraodontiformes</taxon>
        <taxon>Tetradontoidea</taxon>
        <taxon>Tetraodontidae</taxon>
        <taxon>Takifugu</taxon>
    </lineage>
</organism>
<dbReference type="PANTHER" id="PTHR26451:SF109">
    <property type="entry name" value="ODORANT RECEPTOR-RELATED"/>
    <property type="match status" value="1"/>
</dbReference>
<evidence type="ECO:0000256" key="12">
    <source>
        <dbReference type="ARBA" id="ARBA00023224"/>
    </source>
</evidence>
<dbReference type="Pfam" id="PF13853">
    <property type="entry name" value="7tm_4"/>
    <property type="match status" value="1"/>
</dbReference>
<protein>
    <submittedName>
        <fullName evidence="15">Olfactory receptor 52J3</fullName>
    </submittedName>
</protein>
<keyword evidence="2" id="KW-1003">Cell membrane</keyword>
<name>A0A5C6P6W9_9TELE</name>
<sequence>MNNWTLNSDVLLLEGLKVTRRSSFPAFLLLLLIYIFIMVSNMSLMFLILMERTLREPMYLLFCNMSVNDVFGATTIIPRLLRDIFLPSSERFILYNHCALQAFCNNYHASVSHTVLMIMAFDRYIAICNPLHYSSIMTNRMMVNLSAWAWGSVFIMVAILIGLSVRLSRCRWIVENPFCDNATLFKLSCESILINNIYGLAYTVVLLGSSIGSVTLTYLKVATVCLQSKNNVLNSRALQTCSTHLAVYLLLLLSGSITIILHRFPQLSDHRKLVHILLHIAPPALNPVIYGLQIKVVREKLIILFTRNSKTASIIHH</sequence>
<dbReference type="InterPro" id="IPR052921">
    <property type="entry name" value="GPCR1_Superfamily_Member"/>
</dbReference>
<keyword evidence="9" id="KW-1015">Disulfide bond</keyword>
<evidence type="ECO:0000256" key="7">
    <source>
        <dbReference type="ARBA" id="ARBA00023040"/>
    </source>
</evidence>
<dbReference type="AlphaFoldDB" id="A0A5C6P6W9"/>
<dbReference type="PROSITE" id="PS50262">
    <property type="entry name" value="G_PROTEIN_RECEP_F1_2"/>
    <property type="match status" value="1"/>
</dbReference>
<comment type="subcellular location">
    <subcellularLocation>
        <location evidence="1">Cell membrane</location>
        <topology evidence="1">Multi-pass membrane protein</topology>
    </subcellularLocation>
</comment>
<dbReference type="GO" id="GO:0004930">
    <property type="term" value="F:G protein-coupled receptor activity"/>
    <property type="evidence" value="ECO:0007669"/>
    <property type="project" value="UniProtKB-KW"/>
</dbReference>
<keyword evidence="5" id="KW-0552">Olfaction</keyword>
<accession>A0A5C6P6W9</accession>
<dbReference type="PRINTS" id="PR00237">
    <property type="entry name" value="GPCRRHODOPSN"/>
</dbReference>
<keyword evidence="16" id="KW-1185">Reference proteome</keyword>
<keyword evidence="12" id="KW-0807">Transducer</keyword>
<keyword evidence="6 13" id="KW-1133">Transmembrane helix</keyword>
<feature type="transmembrane region" description="Helical" evidence="13">
    <location>
        <begin position="240"/>
        <end position="261"/>
    </location>
</feature>
<keyword evidence="10 15" id="KW-0675">Receptor</keyword>
<evidence type="ECO:0000256" key="8">
    <source>
        <dbReference type="ARBA" id="ARBA00023136"/>
    </source>
</evidence>
<dbReference type="Proteomes" id="UP000324091">
    <property type="component" value="Chromosome 14"/>
</dbReference>
<dbReference type="PRINTS" id="PR00245">
    <property type="entry name" value="OLFACTORYR"/>
</dbReference>
<feature type="transmembrane region" description="Helical" evidence="13">
    <location>
        <begin position="147"/>
        <end position="167"/>
    </location>
</feature>
<feature type="transmembrane region" description="Helical" evidence="13">
    <location>
        <begin position="197"/>
        <end position="219"/>
    </location>
</feature>
<evidence type="ECO:0000256" key="1">
    <source>
        <dbReference type="ARBA" id="ARBA00004651"/>
    </source>
</evidence>
<dbReference type="GO" id="GO:0004984">
    <property type="term" value="F:olfactory receptor activity"/>
    <property type="evidence" value="ECO:0007669"/>
    <property type="project" value="InterPro"/>
</dbReference>
<dbReference type="Gene3D" id="1.20.1070.10">
    <property type="entry name" value="Rhodopsin 7-helix transmembrane proteins"/>
    <property type="match status" value="1"/>
</dbReference>
<evidence type="ECO:0000256" key="4">
    <source>
        <dbReference type="ARBA" id="ARBA00022692"/>
    </source>
</evidence>